<keyword evidence="6 8" id="KW-0472">Membrane</keyword>
<sequence>MFAALATPNYRLWVAGTLVSNTGTWMQRVAQDWLVLTVLTDHSGTAAGITMGLQFLPMLLLGPYAGLVADRYHKLRVLRLTQAASGTFALVLGLLVITGTAELWHVYGLALALGMASAFDAPARQSFVSEMVAADLVPNAVALNAASFNTARLLGPGLSGLLIAGLGTGPVFLLNAASFAAVIFALSRMRADQLVPADRTPRGRRQILEGLSYVKGRPDLVLILVLAALVGTFGLNFQITNVLMATTVFGLGPEGYGFLGTVMALGTLGAALMAARRVGPRMPYVIGGAIGFGAFSVLAALMPGYWSYAAVLVLVGMASVTFLNSCNVSIQLGVDPQYRGRVLALYMCVIMGGTPIGAPVVGWLGDAAGARWAVAAGGTVALAAGLGALLVVLRRKKAMRDAEQAAAPARDDGQGPEHPPLEVPDPP</sequence>
<feature type="transmembrane region" description="Helical" evidence="8">
    <location>
        <begin position="342"/>
        <end position="364"/>
    </location>
</feature>
<reference evidence="10 11" key="1">
    <citation type="submission" date="2019-09" db="EMBL/GenBank/DDBJ databases">
        <title>Arthrobacter zafarii sp. nov., a moderately thermotolerant and halotolerant actinobacterium isolated from Cholistan desert soil of Pakistan.</title>
        <authorList>
            <person name="Amin A."/>
            <person name="Ahmed I."/>
            <person name="Khalid N."/>
            <person name="Schumann P."/>
            <person name="Busse H.J."/>
            <person name="Khan I.U."/>
            <person name="Li S."/>
            <person name="Li W.J."/>
        </authorList>
    </citation>
    <scope>NUCLEOTIDE SEQUENCE [LARGE SCALE GENOMIC DNA]</scope>
    <source>
        <strain evidence="10 11">NCCP-1664</strain>
    </source>
</reference>
<feature type="transmembrane region" description="Helical" evidence="8">
    <location>
        <begin position="161"/>
        <end position="186"/>
    </location>
</feature>
<dbReference type="GO" id="GO:0022857">
    <property type="term" value="F:transmembrane transporter activity"/>
    <property type="evidence" value="ECO:0007669"/>
    <property type="project" value="InterPro"/>
</dbReference>
<proteinExistence type="predicted"/>
<dbReference type="InterPro" id="IPR036259">
    <property type="entry name" value="MFS_trans_sf"/>
</dbReference>
<evidence type="ECO:0000256" key="8">
    <source>
        <dbReference type="SAM" id="Phobius"/>
    </source>
</evidence>
<keyword evidence="3" id="KW-1003">Cell membrane</keyword>
<dbReference type="EMBL" id="BKDJ01000003">
    <property type="protein sequence ID" value="GER22353.1"/>
    <property type="molecule type" value="Genomic_DNA"/>
</dbReference>
<keyword evidence="2" id="KW-0813">Transport</keyword>
<organism evidence="10 11">
    <name type="scientific">Zafaria cholistanensis</name>
    <dbReference type="NCBI Taxonomy" id="1682741"/>
    <lineage>
        <taxon>Bacteria</taxon>
        <taxon>Bacillati</taxon>
        <taxon>Actinomycetota</taxon>
        <taxon>Actinomycetes</taxon>
        <taxon>Micrococcales</taxon>
        <taxon>Micrococcaceae</taxon>
        <taxon>Zafaria</taxon>
    </lineage>
</organism>
<feature type="transmembrane region" description="Helical" evidence="8">
    <location>
        <begin position="220"/>
        <end position="244"/>
    </location>
</feature>
<protein>
    <submittedName>
        <fullName evidence="10">MFS transporter</fullName>
    </submittedName>
</protein>
<evidence type="ECO:0000313" key="10">
    <source>
        <dbReference type="EMBL" id="GER22353.1"/>
    </source>
</evidence>
<dbReference type="AlphaFoldDB" id="A0A5A7NN16"/>
<feature type="transmembrane region" description="Helical" evidence="8">
    <location>
        <begin position="370"/>
        <end position="393"/>
    </location>
</feature>
<feature type="transmembrane region" description="Helical" evidence="8">
    <location>
        <begin position="282"/>
        <end position="302"/>
    </location>
</feature>
<gene>
    <name evidence="10" type="ORF">NCCP1664_08500</name>
</gene>
<evidence type="ECO:0000256" key="1">
    <source>
        <dbReference type="ARBA" id="ARBA00004651"/>
    </source>
</evidence>
<dbReference type="InterPro" id="IPR010290">
    <property type="entry name" value="TM_effector"/>
</dbReference>
<keyword evidence="5 8" id="KW-1133">Transmembrane helix</keyword>
<evidence type="ECO:0000313" key="11">
    <source>
        <dbReference type="Proteomes" id="UP000325307"/>
    </source>
</evidence>
<dbReference type="Gene3D" id="1.20.1250.20">
    <property type="entry name" value="MFS general substrate transporter like domains"/>
    <property type="match status" value="1"/>
</dbReference>
<dbReference type="Proteomes" id="UP000325307">
    <property type="component" value="Unassembled WGS sequence"/>
</dbReference>
<feature type="transmembrane region" description="Helical" evidence="8">
    <location>
        <begin position="88"/>
        <end position="107"/>
    </location>
</feature>
<feature type="region of interest" description="Disordered" evidence="7">
    <location>
        <begin position="402"/>
        <end position="427"/>
    </location>
</feature>
<evidence type="ECO:0000256" key="2">
    <source>
        <dbReference type="ARBA" id="ARBA00022448"/>
    </source>
</evidence>
<feature type="transmembrane region" description="Helical" evidence="8">
    <location>
        <begin position="46"/>
        <end position="67"/>
    </location>
</feature>
<evidence type="ECO:0000256" key="4">
    <source>
        <dbReference type="ARBA" id="ARBA00022692"/>
    </source>
</evidence>
<feature type="transmembrane region" description="Helical" evidence="8">
    <location>
        <begin position="308"/>
        <end position="330"/>
    </location>
</feature>
<evidence type="ECO:0000256" key="5">
    <source>
        <dbReference type="ARBA" id="ARBA00022989"/>
    </source>
</evidence>
<evidence type="ECO:0000256" key="7">
    <source>
        <dbReference type="SAM" id="MobiDB-lite"/>
    </source>
</evidence>
<dbReference type="Pfam" id="PF05977">
    <property type="entry name" value="MFS_3"/>
    <property type="match status" value="1"/>
</dbReference>
<comment type="subcellular location">
    <subcellularLocation>
        <location evidence="1">Cell membrane</location>
        <topology evidence="1">Multi-pass membrane protein</topology>
    </subcellularLocation>
</comment>
<dbReference type="CDD" id="cd06173">
    <property type="entry name" value="MFS_MefA_like"/>
    <property type="match status" value="1"/>
</dbReference>
<dbReference type="RefSeq" id="WP_149955998.1">
    <property type="nucleotide sequence ID" value="NZ_BKDJ01000003.1"/>
</dbReference>
<name>A0A5A7NN16_9MICC</name>
<evidence type="ECO:0000256" key="6">
    <source>
        <dbReference type="ARBA" id="ARBA00023136"/>
    </source>
</evidence>
<comment type="caution">
    <text evidence="10">The sequence shown here is derived from an EMBL/GenBank/DDBJ whole genome shotgun (WGS) entry which is preliminary data.</text>
</comment>
<feature type="domain" description="Major facilitator superfamily (MFS) profile" evidence="9">
    <location>
        <begin position="173"/>
        <end position="427"/>
    </location>
</feature>
<keyword evidence="11" id="KW-1185">Reference proteome</keyword>
<feature type="compositionally biased region" description="Basic and acidic residues" evidence="7">
    <location>
        <begin position="402"/>
        <end position="415"/>
    </location>
</feature>
<dbReference type="SUPFAM" id="SSF103473">
    <property type="entry name" value="MFS general substrate transporter"/>
    <property type="match status" value="1"/>
</dbReference>
<dbReference type="PROSITE" id="PS50850">
    <property type="entry name" value="MFS"/>
    <property type="match status" value="1"/>
</dbReference>
<dbReference type="PANTHER" id="PTHR23513:SF11">
    <property type="entry name" value="STAPHYLOFERRIN A TRANSPORTER"/>
    <property type="match status" value="1"/>
</dbReference>
<feature type="transmembrane region" description="Helical" evidence="8">
    <location>
        <begin position="256"/>
        <end position="275"/>
    </location>
</feature>
<evidence type="ECO:0000259" key="9">
    <source>
        <dbReference type="PROSITE" id="PS50850"/>
    </source>
</evidence>
<feature type="compositionally biased region" description="Pro residues" evidence="7">
    <location>
        <begin position="417"/>
        <end position="427"/>
    </location>
</feature>
<dbReference type="GO" id="GO:0005886">
    <property type="term" value="C:plasma membrane"/>
    <property type="evidence" value="ECO:0007669"/>
    <property type="project" value="UniProtKB-SubCell"/>
</dbReference>
<dbReference type="InterPro" id="IPR020846">
    <property type="entry name" value="MFS_dom"/>
</dbReference>
<evidence type="ECO:0000256" key="3">
    <source>
        <dbReference type="ARBA" id="ARBA00022475"/>
    </source>
</evidence>
<accession>A0A5A7NN16</accession>
<dbReference type="OrthoDB" id="9775268at2"/>
<dbReference type="PANTHER" id="PTHR23513">
    <property type="entry name" value="INTEGRAL MEMBRANE EFFLUX PROTEIN-RELATED"/>
    <property type="match status" value="1"/>
</dbReference>
<keyword evidence="4 8" id="KW-0812">Transmembrane</keyword>